<sequence>MREIPDLTGFLVEDATTKLHALGIKVIIIESYGKNTNKTNHRRVIRQKNAFDNKVELVISFF</sequence>
<evidence type="ECO:0000313" key="2">
    <source>
        <dbReference type="Proteomes" id="UP000432715"/>
    </source>
</evidence>
<comment type="caution">
    <text evidence="1">The sequence shown here is derived from an EMBL/GenBank/DDBJ whole genome shotgun (WGS) entry which is preliminary data.</text>
</comment>
<gene>
    <name evidence="1" type="ORF">F8154_03710</name>
</gene>
<evidence type="ECO:0000313" key="1">
    <source>
        <dbReference type="EMBL" id="KAB3536934.1"/>
    </source>
</evidence>
<name>A0A6I0FK92_9FIRM</name>
<evidence type="ECO:0008006" key="3">
    <source>
        <dbReference type="Google" id="ProtNLM"/>
    </source>
</evidence>
<dbReference type="Gene3D" id="3.30.10.20">
    <property type="match status" value="1"/>
</dbReference>
<dbReference type="RefSeq" id="WP_151860250.1">
    <property type="nucleotide sequence ID" value="NZ_WBZC01000011.1"/>
</dbReference>
<dbReference type="Proteomes" id="UP000432715">
    <property type="component" value="Unassembled WGS sequence"/>
</dbReference>
<protein>
    <recommendedName>
        <fullName evidence="3">PASTA domain-containing protein</fullName>
    </recommendedName>
</protein>
<accession>A0A6I0FK92</accession>
<keyword evidence="2" id="KW-1185">Reference proteome</keyword>
<proteinExistence type="predicted"/>
<organism evidence="1 2">
    <name type="scientific">Alkaliphilus pronyensis</name>
    <dbReference type="NCBI Taxonomy" id="1482732"/>
    <lineage>
        <taxon>Bacteria</taxon>
        <taxon>Bacillati</taxon>
        <taxon>Bacillota</taxon>
        <taxon>Clostridia</taxon>
        <taxon>Peptostreptococcales</taxon>
        <taxon>Natronincolaceae</taxon>
        <taxon>Alkaliphilus</taxon>
    </lineage>
</organism>
<dbReference type="OrthoDB" id="1955170at2"/>
<dbReference type="AlphaFoldDB" id="A0A6I0FK92"/>
<dbReference type="EMBL" id="WBZC01000011">
    <property type="protein sequence ID" value="KAB3536934.1"/>
    <property type="molecule type" value="Genomic_DNA"/>
</dbReference>
<reference evidence="1 2" key="1">
    <citation type="submission" date="2019-10" db="EMBL/GenBank/DDBJ databases">
        <title>Alkaliphilus serpentinus sp. nov. and Alkaliphilus pronyensis sp. nov., two novel anaerobic alkaliphilic species isolated from the serpentinized-hosted hydrothermal field of the Prony Bay (New Caledonia).</title>
        <authorList>
            <person name="Postec A."/>
        </authorList>
    </citation>
    <scope>NUCLEOTIDE SEQUENCE [LARGE SCALE GENOMIC DNA]</scope>
    <source>
        <strain evidence="1 2">LacV</strain>
    </source>
</reference>